<dbReference type="GO" id="GO:0016887">
    <property type="term" value="F:ATP hydrolysis activity"/>
    <property type="evidence" value="ECO:0007669"/>
    <property type="project" value="InterPro"/>
</dbReference>
<keyword evidence="1" id="KW-0813">Transport</keyword>
<dbReference type="AlphaFoldDB" id="A0A9D2CF17"/>
<keyword evidence="2" id="KW-0547">Nucleotide-binding</keyword>
<dbReference type="CDD" id="cd03214">
    <property type="entry name" value="ABC_Iron-Siderophores_B12_Hemin"/>
    <property type="match status" value="1"/>
</dbReference>
<dbReference type="CDD" id="cd02440">
    <property type="entry name" value="AdoMet_MTases"/>
    <property type="match status" value="1"/>
</dbReference>
<dbReference type="InterPro" id="IPR027417">
    <property type="entry name" value="P-loop_NTPase"/>
</dbReference>
<evidence type="ECO:0000256" key="3">
    <source>
        <dbReference type="ARBA" id="ARBA00022840"/>
    </source>
</evidence>
<dbReference type="SUPFAM" id="SSF52540">
    <property type="entry name" value="P-loop containing nucleoside triphosphate hydrolases"/>
    <property type="match status" value="1"/>
</dbReference>
<keyword evidence="3 5" id="KW-0067">ATP-binding</keyword>
<dbReference type="Gene3D" id="3.40.50.150">
    <property type="entry name" value="Vaccinia Virus protein VP39"/>
    <property type="match status" value="1"/>
</dbReference>
<dbReference type="PANTHER" id="PTHR42794:SF2">
    <property type="entry name" value="ABC TRANSPORTER ATP-BINDING PROTEIN"/>
    <property type="match status" value="1"/>
</dbReference>
<dbReference type="SMART" id="SM00382">
    <property type="entry name" value="AAA"/>
    <property type="match status" value="1"/>
</dbReference>
<dbReference type="InterPro" id="IPR003593">
    <property type="entry name" value="AAA+_ATPase"/>
</dbReference>
<proteinExistence type="predicted"/>
<gene>
    <name evidence="5" type="ORF">H9826_11675</name>
</gene>
<dbReference type="FunFam" id="3.40.50.300:FF:000134">
    <property type="entry name" value="Iron-enterobactin ABC transporter ATP-binding protein"/>
    <property type="match status" value="1"/>
</dbReference>
<dbReference type="Pfam" id="PF13649">
    <property type="entry name" value="Methyltransf_25"/>
    <property type="match status" value="1"/>
</dbReference>
<evidence type="ECO:0000256" key="1">
    <source>
        <dbReference type="ARBA" id="ARBA00022448"/>
    </source>
</evidence>
<dbReference type="GO" id="GO:0005524">
    <property type="term" value="F:ATP binding"/>
    <property type="evidence" value="ECO:0007669"/>
    <property type="project" value="UniProtKB-KW"/>
</dbReference>
<evidence type="ECO:0000313" key="6">
    <source>
        <dbReference type="Proteomes" id="UP000886824"/>
    </source>
</evidence>
<dbReference type="PROSITE" id="PS00211">
    <property type="entry name" value="ABC_TRANSPORTER_1"/>
    <property type="match status" value="1"/>
</dbReference>
<comment type="caution">
    <text evidence="5">The sequence shown here is derived from an EMBL/GenBank/DDBJ whole genome shotgun (WGS) entry which is preliminary data.</text>
</comment>
<protein>
    <submittedName>
        <fullName evidence="5">ATP-binding cassette domain-containing protein</fullName>
    </submittedName>
</protein>
<sequence length="499" mass="54651">MLDIRDLRFSYTSRPVLQGVDLRLEPGELVFLLGANGAGKSTLFRCALGLLPGYEGEISLHGRDIRRLSARALAREMAYIPQSHHPAFSYPVLDMVLMGTQHRLSPFANPGPREEAAALAALDQVGIAGLADRDFQRLSGGEQQLVLIARALAQQARLLLMDEPTSSLDFGNRVRVLDQVSELARRGYAILLSCHDPQLALLYAHRVVALHQGKVAADGPPEAVLDPALLHTLYQVPVRFTPTPYGTLLSPIRRQGFDWTEERVAYLEAAAEGSDYYERIAQAAAEAAPGAGVICDAGCGLGFSSLALARHFKKVVAAERSHQALAALRAKPLPPNLELLEGDLFAHPPAEPYDAMLFCFFGSAGEILRCARAQCRGRVVAVKAVQTGRRFSQGPVPGHRHGAAALEERLKALGVPYTRRELDLRLDQPLRSVADGVAFFRLYSRDPDPAALTEDFVRSRLVAQDDPEYPYRLPAERRAAVIAFDVQDLPPEIERSLEP</sequence>
<evidence type="ECO:0000313" key="5">
    <source>
        <dbReference type="EMBL" id="HIY74607.1"/>
    </source>
</evidence>
<organism evidence="5 6">
    <name type="scientific">Candidatus Intestinimonas merdavium</name>
    <dbReference type="NCBI Taxonomy" id="2838622"/>
    <lineage>
        <taxon>Bacteria</taxon>
        <taxon>Bacillati</taxon>
        <taxon>Bacillota</taxon>
        <taxon>Clostridia</taxon>
        <taxon>Eubacteriales</taxon>
        <taxon>Intestinimonas</taxon>
    </lineage>
</organism>
<accession>A0A9D2CF17</accession>
<dbReference type="EMBL" id="DXCX01000128">
    <property type="protein sequence ID" value="HIY74607.1"/>
    <property type="molecule type" value="Genomic_DNA"/>
</dbReference>
<reference evidence="5" key="2">
    <citation type="submission" date="2021-04" db="EMBL/GenBank/DDBJ databases">
        <authorList>
            <person name="Gilroy R."/>
        </authorList>
    </citation>
    <scope>NUCLEOTIDE SEQUENCE</scope>
    <source>
        <strain evidence="5">CHK33-7979</strain>
    </source>
</reference>
<dbReference type="PANTHER" id="PTHR42794">
    <property type="entry name" value="HEMIN IMPORT ATP-BINDING PROTEIN HMUV"/>
    <property type="match status" value="1"/>
</dbReference>
<name>A0A9D2CF17_9FIRM</name>
<evidence type="ECO:0000259" key="4">
    <source>
        <dbReference type="PROSITE" id="PS50893"/>
    </source>
</evidence>
<dbReference type="PROSITE" id="PS50893">
    <property type="entry name" value="ABC_TRANSPORTER_2"/>
    <property type="match status" value="1"/>
</dbReference>
<evidence type="ECO:0000256" key="2">
    <source>
        <dbReference type="ARBA" id="ARBA00022741"/>
    </source>
</evidence>
<reference evidence="5" key="1">
    <citation type="journal article" date="2021" name="PeerJ">
        <title>Extensive microbial diversity within the chicken gut microbiome revealed by metagenomics and culture.</title>
        <authorList>
            <person name="Gilroy R."/>
            <person name="Ravi A."/>
            <person name="Getino M."/>
            <person name="Pursley I."/>
            <person name="Horton D.L."/>
            <person name="Alikhan N.F."/>
            <person name="Baker D."/>
            <person name="Gharbi K."/>
            <person name="Hall N."/>
            <person name="Watson M."/>
            <person name="Adriaenssens E.M."/>
            <person name="Foster-Nyarko E."/>
            <person name="Jarju S."/>
            <person name="Secka A."/>
            <person name="Antonio M."/>
            <person name="Oren A."/>
            <person name="Chaudhuri R.R."/>
            <person name="La Ragione R."/>
            <person name="Hildebrand F."/>
            <person name="Pallen M.J."/>
        </authorList>
    </citation>
    <scope>NUCLEOTIDE SEQUENCE</scope>
    <source>
        <strain evidence="5">CHK33-7979</strain>
    </source>
</reference>
<dbReference type="Proteomes" id="UP000886824">
    <property type="component" value="Unassembled WGS sequence"/>
</dbReference>
<dbReference type="InterPro" id="IPR017871">
    <property type="entry name" value="ABC_transporter-like_CS"/>
</dbReference>
<dbReference type="InterPro" id="IPR041698">
    <property type="entry name" value="Methyltransf_25"/>
</dbReference>
<feature type="domain" description="ABC transporter" evidence="4">
    <location>
        <begin position="2"/>
        <end position="237"/>
    </location>
</feature>
<dbReference type="SUPFAM" id="SSF53335">
    <property type="entry name" value="S-adenosyl-L-methionine-dependent methyltransferases"/>
    <property type="match status" value="1"/>
</dbReference>
<dbReference type="Gene3D" id="3.40.50.300">
    <property type="entry name" value="P-loop containing nucleotide triphosphate hydrolases"/>
    <property type="match status" value="1"/>
</dbReference>
<dbReference type="InterPro" id="IPR003439">
    <property type="entry name" value="ABC_transporter-like_ATP-bd"/>
</dbReference>
<dbReference type="Pfam" id="PF00005">
    <property type="entry name" value="ABC_tran"/>
    <property type="match status" value="1"/>
</dbReference>
<dbReference type="InterPro" id="IPR029063">
    <property type="entry name" value="SAM-dependent_MTases_sf"/>
</dbReference>